<accession>A0A0H3ZWU0</accession>
<evidence type="ECO:0000313" key="1">
    <source>
        <dbReference type="EMBL" id="AKN40755.1"/>
    </source>
</evidence>
<sequence>MKDKPKNMKAMAEAVANIVVARTKKITNEDIHSNKKQMS</sequence>
<organism evidence="1">
    <name type="scientific">Vibrio tasmaniensis</name>
    <dbReference type="NCBI Taxonomy" id="212663"/>
    <lineage>
        <taxon>Bacteria</taxon>
        <taxon>Pseudomonadati</taxon>
        <taxon>Pseudomonadota</taxon>
        <taxon>Gammaproteobacteria</taxon>
        <taxon>Vibrionales</taxon>
        <taxon>Vibrionaceae</taxon>
        <taxon>Vibrio</taxon>
    </lineage>
</organism>
<protein>
    <submittedName>
        <fullName evidence="1">Uncharacterized protein</fullName>
    </submittedName>
</protein>
<dbReference type="AlphaFoldDB" id="A0A0H3ZWU0"/>
<reference evidence="1" key="1">
    <citation type="journal article" date="2015" name="MBio">
        <title>Eco-Evolutionary Dynamics of Episomes among Ecologically Cohesive Bacterial Populations.</title>
        <authorList>
            <person name="Xue H."/>
            <person name="Cordero O.X."/>
            <person name="Camas F.M."/>
            <person name="Trimble W."/>
            <person name="Meyer F."/>
            <person name="Guglielmini J."/>
            <person name="Rocha E.P."/>
            <person name="Polz M.F."/>
        </authorList>
    </citation>
    <scope>NUCLEOTIDE SEQUENCE</scope>
    <source>
        <strain evidence="1">FF_112</strain>
    </source>
</reference>
<dbReference type="EMBL" id="KP795706">
    <property type="protein sequence ID" value="AKN40755.1"/>
    <property type="molecule type" value="Genomic_DNA"/>
</dbReference>
<proteinExistence type="predicted"/>
<name>A0A0H3ZWU0_9VIBR</name>